<comment type="caution">
    <text evidence="1">The sequence shown here is derived from an EMBL/GenBank/DDBJ whole genome shotgun (WGS) entry which is preliminary data.</text>
</comment>
<name>A0AAE0QTM4_9TELE</name>
<sequence>MCEQQFLLRRTRVYILILVSSASFQQESRWPVIYGLDGQYALGINVPARYCAEDDSLDQNFLSQDEANIVKRDMSSSECIYVGNELVGARPKRKNSKINIHSESLLLRISDPSPMQNLLNKRKDGCTVFYTYNSPCVQSCSTPNKPYSIIPALEMFNRHQGPKAFVFSQIFKHDVGKAQWEENIREIEKRIPVYRCNNTACFRCIKDDQVVSECKVNEEV</sequence>
<dbReference type="AlphaFoldDB" id="A0AAE0QTM4"/>
<accession>A0AAE0QTM4</accession>
<evidence type="ECO:0000313" key="1">
    <source>
        <dbReference type="EMBL" id="KAK3531551.1"/>
    </source>
</evidence>
<organism evidence="1 2">
    <name type="scientific">Hemibagrus guttatus</name>
    <dbReference type="NCBI Taxonomy" id="175788"/>
    <lineage>
        <taxon>Eukaryota</taxon>
        <taxon>Metazoa</taxon>
        <taxon>Chordata</taxon>
        <taxon>Craniata</taxon>
        <taxon>Vertebrata</taxon>
        <taxon>Euteleostomi</taxon>
        <taxon>Actinopterygii</taxon>
        <taxon>Neopterygii</taxon>
        <taxon>Teleostei</taxon>
        <taxon>Ostariophysi</taxon>
        <taxon>Siluriformes</taxon>
        <taxon>Bagridae</taxon>
        <taxon>Hemibagrus</taxon>
    </lineage>
</organism>
<gene>
    <name evidence="1" type="ORF">QTP70_024936</name>
</gene>
<reference evidence="1" key="1">
    <citation type="submission" date="2023-06" db="EMBL/GenBank/DDBJ databases">
        <title>Male Hemibagrus guttatus genome.</title>
        <authorList>
            <person name="Bian C."/>
        </authorList>
    </citation>
    <scope>NUCLEOTIDE SEQUENCE</scope>
    <source>
        <strain evidence="1">Male_cb2023</strain>
        <tissue evidence="1">Muscle</tissue>
    </source>
</reference>
<proteinExistence type="predicted"/>
<evidence type="ECO:0000313" key="2">
    <source>
        <dbReference type="Proteomes" id="UP001274896"/>
    </source>
</evidence>
<dbReference type="Pfam" id="PF18744">
    <property type="entry name" value="SNAD1"/>
    <property type="match status" value="1"/>
</dbReference>
<dbReference type="EMBL" id="JAUCMX010000011">
    <property type="protein sequence ID" value="KAK3531551.1"/>
    <property type="molecule type" value="Genomic_DNA"/>
</dbReference>
<dbReference type="InterPro" id="IPR040958">
    <property type="entry name" value="SNAD1"/>
</dbReference>
<keyword evidence="2" id="KW-1185">Reference proteome</keyword>
<protein>
    <submittedName>
        <fullName evidence="1">Uncharacterized protein</fullName>
    </submittedName>
</protein>
<dbReference type="Proteomes" id="UP001274896">
    <property type="component" value="Unassembled WGS sequence"/>
</dbReference>